<organism evidence="1">
    <name type="scientific">Clastoptera arizonana</name>
    <name type="common">Arizona spittle bug</name>
    <dbReference type="NCBI Taxonomy" id="38151"/>
    <lineage>
        <taxon>Eukaryota</taxon>
        <taxon>Metazoa</taxon>
        <taxon>Ecdysozoa</taxon>
        <taxon>Arthropoda</taxon>
        <taxon>Hexapoda</taxon>
        <taxon>Insecta</taxon>
        <taxon>Pterygota</taxon>
        <taxon>Neoptera</taxon>
        <taxon>Paraneoptera</taxon>
        <taxon>Hemiptera</taxon>
        <taxon>Auchenorrhyncha</taxon>
        <taxon>Cercopoidea</taxon>
        <taxon>Clastopteridae</taxon>
        <taxon>Clastoptera</taxon>
    </lineage>
</organism>
<accession>A0A1B6DRK3</accession>
<sequence length="393" mass="42382">MSYLESGVYPATVAIDEVDAAVDPNNRQARGCVNKARHGLKRQILSAKSPGLACLLRVNAQLTDYASEASSNEIDEVTHTAATQCPSYHKFRNATDLNQGLQCYSLAIAELKAYVNETSITTAQVQKKVQLLQVAANECIASSVRTVQAGAQATVDATRVCLKLAGAIIIPSNVQAIIDLELSKINTFVTSAKIFTSTALFNVRSSLQAIDSLDYNIEFRINSSLTRTNELISYVGEFLHGTTVQGELDCLETAKAGYNSLLSTAISTTRSCVSQSRNNIDLNVFLDAEVSINALLSNASANAVYRCTREVTSITEHNIQVCMSSFLTQLETDVKAINQLAKAELIACESFSATAQACVDEAVVIAPNKGYDLLDGLSLCLAQEGIVFNFDRH</sequence>
<gene>
    <name evidence="1" type="ORF">g.959</name>
</gene>
<evidence type="ECO:0000313" key="1">
    <source>
        <dbReference type="EMBL" id="JAS28316.1"/>
    </source>
</evidence>
<dbReference type="AlphaFoldDB" id="A0A1B6DRK3"/>
<name>A0A1B6DRK3_9HEMI</name>
<proteinExistence type="predicted"/>
<reference evidence="1" key="1">
    <citation type="submission" date="2015-12" db="EMBL/GenBank/DDBJ databases">
        <title>De novo transcriptome assembly of four potential Pierce s Disease insect vectors from Arizona vineyards.</title>
        <authorList>
            <person name="Tassone E.E."/>
        </authorList>
    </citation>
    <scope>NUCLEOTIDE SEQUENCE</scope>
</reference>
<dbReference type="EMBL" id="GEDC01008982">
    <property type="protein sequence ID" value="JAS28316.1"/>
    <property type="molecule type" value="Transcribed_RNA"/>
</dbReference>
<protein>
    <submittedName>
        <fullName evidence="1">Uncharacterized protein</fullName>
    </submittedName>
</protein>